<organism evidence="1 2">
    <name type="scientific">Candidula unifasciata</name>
    <dbReference type="NCBI Taxonomy" id="100452"/>
    <lineage>
        <taxon>Eukaryota</taxon>
        <taxon>Metazoa</taxon>
        <taxon>Spiralia</taxon>
        <taxon>Lophotrochozoa</taxon>
        <taxon>Mollusca</taxon>
        <taxon>Gastropoda</taxon>
        <taxon>Heterobranchia</taxon>
        <taxon>Euthyneura</taxon>
        <taxon>Panpulmonata</taxon>
        <taxon>Eupulmonata</taxon>
        <taxon>Stylommatophora</taxon>
        <taxon>Helicina</taxon>
        <taxon>Helicoidea</taxon>
        <taxon>Geomitridae</taxon>
        <taxon>Candidula</taxon>
    </lineage>
</organism>
<accession>A0A8S3ZXE1</accession>
<keyword evidence="2" id="KW-1185">Reference proteome</keyword>
<dbReference type="AlphaFoldDB" id="A0A8S3ZXE1"/>
<gene>
    <name evidence="1" type="ORF">CUNI_LOCUS18386</name>
</gene>
<protein>
    <submittedName>
        <fullName evidence="1">Uncharacterized protein</fullName>
    </submittedName>
</protein>
<dbReference type="Proteomes" id="UP000678393">
    <property type="component" value="Unassembled WGS sequence"/>
</dbReference>
<name>A0A8S3ZXE1_9EUPU</name>
<evidence type="ECO:0000313" key="1">
    <source>
        <dbReference type="EMBL" id="CAG5132828.1"/>
    </source>
</evidence>
<reference evidence="1" key="1">
    <citation type="submission" date="2021-04" db="EMBL/GenBank/DDBJ databases">
        <authorList>
            <consortium name="Molecular Ecology Group"/>
        </authorList>
    </citation>
    <scope>NUCLEOTIDE SEQUENCE</scope>
</reference>
<sequence>VQYVDSDGAYCPRSLYDCNSLESELHSSADLIITPEFMTSSDDDNYIGEICKFFKRAECSDPVLSQCKGEVIYATKAFKLRQQYICGERFTRKGLQSMKTCVHKFNRHFSTCHQKRHTLLEEAAYVTQTTSDSGPWCNLTKDYITCVYSVMALGCTMEVAEEYMETVNQSVPVLEAVFGHRCAFGHPLDLLKTSVPGLESTSSTQNQHEDDYGVGRRFSPVSRRSAAGKHHHSYSLIILILSIRVYCLIQERCIGCVHLAAETTGLIIR</sequence>
<proteinExistence type="predicted"/>
<feature type="non-terminal residue" evidence="1">
    <location>
        <position position="269"/>
    </location>
</feature>
<comment type="caution">
    <text evidence="1">The sequence shown here is derived from an EMBL/GenBank/DDBJ whole genome shotgun (WGS) entry which is preliminary data.</text>
</comment>
<evidence type="ECO:0000313" key="2">
    <source>
        <dbReference type="Proteomes" id="UP000678393"/>
    </source>
</evidence>
<dbReference type="OrthoDB" id="6088630at2759"/>
<dbReference type="EMBL" id="CAJHNH020005668">
    <property type="protein sequence ID" value="CAG5132828.1"/>
    <property type="molecule type" value="Genomic_DNA"/>
</dbReference>